<comment type="caution">
    <text evidence="1">The sequence shown here is derived from an EMBL/GenBank/DDBJ whole genome shotgun (WGS) entry which is preliminary data.</text>
</comment>
<name>A0ACC1M4J1_9FUNG</name>
<dbReference type="Proteomes" id="UP001139981">
    <property type="component" value="Unassembled WGS sequence"/>
</dbReference>
<evidence type="ECO:0000313" key="1">
    <source>
        <dbReference type="EMBL" id="KAJ2895611.1"/>
    </source>
</evidence>
<accession>A0ACC1M4J1</accession>
<protein>
    <submittedName>
        <fullName evidence="1">Uncharacterized protein</fullName>
    </submittedName>
</protein>
<evidence type="ECO:0000313" key="2">
    <source>
        <dbReference type="Proteomes" id="UP001139981"/>
    </source>
</evidence>
<sequence length="705" mass="73923">MSTQTGKPVRRFSLQVYLVDAVAYANDSNVLPFRVLIYLARANDRVGDMRLGLNALFSKHHSKDGQLSVSLLRDLTKFMLKDKYMVLDAFDESPSVVAMTSRLATQKNASDLMIDDSPLALDSANGDGDNDCSGRPAKRRRVASTKVKTAKIPPSRTRHVSASAQSSSPPPSPSQSSAHDVAALPQQPSPPPPTGVESAFPTHAAGQHVSAGTPVMSTPVATLATFSVAAVVDDVRATTTTATPEAVLETASNEHADDAATTTDAMQAPSAASETETTRLVSTSNRSDEASEPSSEGSVEAESSGEPNIGDRSGGEGGIEDGPNGTGSIATSSSALKRKARGMPTIDLSDDSDSDFDDNYDSRKRARLSSPNSPDGAVDNATTAPPVKAGSKDRQPIPSEDVPTAGTPTPEAVLETASDEHVDNASTATDAMRGLSIKSETETKHVVTTSNQSDEANEPSGEPSIEDESDDESGSEDRSDTPAHTPATSIVLISSDDESDDESDGADSSDMDVDKAATATAAIQAPSSEAEIKPEVSSSNHSEEASEPGSEGGIEDKSGGKLSGEDGQNGTGSIATSSAALKRKARGMPTSDLSDDSDDSDSDSDSDDYYDTGKRTRLSSQNQPGGDRTAEWVPGHELQFEEFQVMLKTNFQEILRKRKAELEAEPEAEPEAELEADPEAVMEAALDALLEAERADELDALSDSD</sequence>
<gene>
    <name evidence="1" type="ORF">IWW38_002254</name>
</gene>
<dbReference type="EMBL" id="JANBVB010000273">
    <property type="protein sequence ID" value="KAJ2895611.1"/>
    <property type="molecule type" value="Genomic_DNA"/>
</dbReference>
<organism evidence="1 2">
    <name type="scientific">Coemansia aciculifera</name>
    <dbReference type="NCBI Taxonomy" id="417176"/>
    <lineage>
        <taxon>Eukaryota</taxon>
        <taxon>Fungi</taxon>
        <taxon>Fungi incertae sedis</taxon>
        <taxon>Zoopagomycota</taxon>
        <taxon>Kickxellomycotina</taxon>
        <taxon>Kickxellomycetes</taxon>
        <taxon>Kickxellales</taxon>
        <taxon>Kickxellaceae</taxon>
        <taxon>Coemansia</taxon>
    </lineage>
</organism>
<reference evidence="1" key="1">
    <citation type="submission" date="2022-07" db="EMBL/GenBank/DDBJ databases">
        <title>Phylogenomic reconstructions and comparative analyses of Kickxellomycotina fungi.</title>
        <authorList>
            <person name="Reynolds N.K."/>
            <person name="Stajich J.E."/>
            <person name="Barry K."/>
            <person name="Grigoriev I.V."/>
            <person name="Crous P."/>
            <person name="Smith M.E."/>
        </authorList>
    </citation>
    <scope>NUCLEOTIDE SEQUENCE</scope>
    <source>
        <strain evidence="1">CBS 190363</strain>
    </source>
</reference>
<proteinExistence type="predicted"/>
<keyword evidence="2" id="KW-1185">Reference proteome</keyword>